<evidence type="ECO:0000313" key="2">
    <source>
        <dbReference type="EMBL" id="RUQ91497.1"/>
    </source>
</evidence>
<dbReference type="SMART" id="SM00028">
    <property type="entry name" value="TPR"/>
    <property type="match status" value="1"/>
</dbReference>
<dbReference type="OrthoDB" id="250076at2"/>
<dbReference type="Gene3D" id="1.25.40.10">
    <property type="entry name" value="Tetratricopeptide repeat domain"/>
    <property type="match status" value="1"/>
</dbReference>
<dbReference type="SUPFAM" id="SSF48452">
    <property type="entry name" value="TPR-like"/>
    <property type="match status" value="1"/>
</dbReference>
<dbReference type="InterPro" id="IPR011990">
    <property type="entry name" value="TPR-like_helical_dom_sf"/>
</dbReference>
<protein>
    <submittedName>
        <fullName evidence="2">Uncharacterized protein</fullName>
    </submittedName>
</protein>
<accession>A0A3S0X5X0</accession>
<dbReference type="RefSeq" id="WP_126953598.1">
    <property type="nucleotide sequence ID" value="NZ_RZGR01000001.1"/>
</dbReference>
<evidence type="ECO:0000256" key="1">
    <source>
        <dbReference type="PROSITE-ProRule" id="PRU00339"/>
    </source>
</evidence>
<proteinExistence type="predicted"/>
<dbReference type="AlphaFoldDB" id="A0A3S0X5X0"/>
<name>A0A3S0X5X0_9GAMM</name>
<dbReference type="PROSITE" id="PS50005">
    <property type="entry name" value="TPR"/>
    <property type="match status" value="1"/>
</dbReference>
<keyword evidence="3" id="KW-1185">Reference proteome</keyword>
<dbReference type="Proteomes" id="UP000288012">
    <property type="component" value="Unassembled WGS sequence"/>
</dbReference>
<comment type="caution">
    <text evidence="2">The sequence shown here is derived from an EMBL/GenBank/DDBJ whole genome shotgun (WGS) entry which is preliminary data.</text>
</comment>
<dbReference type="InterPro" id="IPR019734">
    <property type="entry name" value="TPR_rpt"/>
</dbReference>
<feature type="repeat" description="TPR" evidence="1">
    <location>
        <begin position="12"/>
        <end position="45"/>
    </location>
</feature>
<dbReference type="EMBL" id="RZGR01000001">
    <property type="protein sequence ID" value="RUQ91497.1"/>
    <property type="molecule type" value="Genomic_DNA"/>
</dbReference>
<sequence length="76" mass="9062">MKSQDIQNAEWVKEYIKEGDLAYNAMNYQQAIICYTSAIELDPKNKVAYFKRAMSFFWSHNFSLARKDRYILINLD</sequence>
<keyword evidence="1" id="KW-0802">TPR repeat</keyword>
<gene>
    <name evidence="2" type="ORF">EKM59_00075</name>
</gene>
<evidence type="ECO:0000313" key="3">
    <source>
        <dbReference type="Proteomes" id="UP000288012"/>
    </source>
</evidence>
<organism evidence="2 3">
    <name type="scientific">Legionella septentrionalis</name>
    <dbReference type="NCBI Taxonomy" id="2498109"/>
    <lineage>
        <taxon>Bacteria</taxon>
        <taxon>Pseudomonadati</taxon>
        <taxon>Pseudomonadota</taxon>
        <taxon>Gammaproteobacteria</taxon>
        <taxon>Legionellales</taxon>
        <taxon>Legionellaceae</taxon>
        <taxon>Legionella</taxon>
    </lineage>
</organism>
<reference evidence="2 3" key="1">
    <citation type="submission" date="2018-12" db="EMBL/GenBank/DDBJ databases">
        <title>Legionella sp,whole genome shotgun sequence.</title>
        <authorList>
            <person name="Wu H."/>
        </authorList>
    </citation>
    <scope>NUCLEOTIDE SEQUENCE [LARGE SCALE GENOMIC DNA]</scope>
    <source>
        <strain evidence="3">km714</strain>
    </source>
</reference>